<sequence length="147" mass="16865">MTHLRLAIMSWPPARKVKGPVELPTKFQRLLVLCCYRSINRCVSVCGRSKTKIERKIKQIKGIEKQAMEGLIPYIIDVVRDKKQKAKPKRSWSRSDSYRLLLGSDSFGRSEPHNHIVAVSTPKSNASNASQYHHHPSNNIRKRYAQS</sequence>
<proteinExistence type="predicted"/>
<name>A0ABU6R430_9FABA</name>
<feature type="compositionally biased region" description="Basic residues" evidence="1">
    <location>
        <begin position="132"/>
        <end position="147"/>
    </location>
</feature>
<feature type="compositionally biased region" description="Polar residues" evidence="1">
    <location>
        <begin position="122"/>
        <end position="131"/>
    </location>
</feature>
<dbReference type="Proteomes" id="UP001341840">
    <property type="component" value="Unassembled WGS sequence"/>
</dbReference>
<evidence type="ECO:0000313" key="3">
    <source>
        <dbReference type="Proteomes" id="UP001341840"/>
    </source>
</evidence>
<keyword evidence="3" id="KW-1185">Reference proteome</keyword>
<feature type="region of interest" description="Disordered" evidence="1">
    <location>
        <begin position="122"/>
        <end position="147"/>
    </location>
</feature>
<reference evidence="2 3" key="1">
    <citation type="journal article" date="2023" name="Plants (Basel)">
        <title>Bridging the Gap: Combining Genomics and Transcriptomics Approaches to Understand Stylosanthes scabra, an Orphan Legume from the Brazilian Caatinga.</title>
        <authorList>
            <person name="Ferreira-Neto J.R.C."/>
            <person name="da Silva M.D."/>
            <person name="Binneck E."/>
            <person name="de Melo N.F."/>
            <person name="da Silva R.H."/>
            <person name="de Melo A.L.T.M."/>
            <person name="Pandolfi V."/>
            <person name="Bustamante F.O."/>
            <person name="Brasileiro-Vidal A.C."/>
            <person name="Benko-Iseppon A.M."/>
        </authorList>
    </citation>
    <scope>NUCLEOTIDE SEQUENCE [LARGE SCALE GENOMIC DNA]</scope>
    <source>
        <tissue evidence="2">Leaves</tissue>
    </source>
</reference>
<evidence type="ECO:0000313" key="2">
    <source>
        <dbReference type="EMBL" id="MED6119155.1"/>
    </source>
</evidence>
<organism evidence="2 3">
    <name type="scientific">Stylosanthes scabra</name>
    <dbReference type="NCBI Taxonomy" id="79078"/>
    <lineage>
        <taxon>Eukaryota</taxon>
        <taxon>Viridiplantae</taxon>
        <taxon>Streptophyta</taxon>
        <taxon>Embryophyta</taxon>
        <taxon>Tracheophyta</taxon>
        <taxon>Spermatophyta</taxon>
        <taxon>Magnoliopsida</taxon>
        <taxon>eudicotyledons</taxon>
        <taxon>Gunneridae</taxon>
        <taxon>Pentapetalae</taxon>
        <taxon>rosids</taxon>
        <taxon>fabids</taxon>
        <taxon>Fabales</taxon>
        <taxon>Fabaceae</taxon>
        <taxon>Papilionoideae</taxon>
        <taxon>50 kb inversion clade</taxon>
        <taxon>dalbergioids sensu lato</taxon>
        <taxon>Dalbergieae</taxon>
        <taxon>Pterocarpus clade</taxon>
        <taxon>Stylosanthes</taxon>
    </lineage>
</organism>
<dbReference type="EMBL" id="JASCZI010030229">
    <property type="protein sequence ID" value="MED6119155.1"/>
    <property type="molecule type" value="Genomic_DNA"/>
</dbReference>
<gene>
    <name evidence="2" type="ORF">PIB30_009257</name>
</gene>
<evidence type="ECO:0000256" key="1">
    <source>
        <dbReference type="SAM" id="MobiDB-lite"/>
    </source>
</evidence>
<protein>
    <submittedName>
        <fullName evidence="2">Uncharacterized protein</fullName>
    </submittedName>
</protein>
<comment type="caution">
    <text evidence="2">The sequence shown here is derived from an EMBL/GenBank/DDBJ whole genome shotgun (WGS) entry which is preliminary data.</text>
</comment>
<accession>A0ABU6R430</accession>